<name>A0A9P6MD80_9FUNG</name>
<comment type="caution">
    <text evidence="1">The sequence shown here is derived from an EMBL/GenBank/DDBJ whole genome shotgun (WGS) entry which is preliminary data.</text>
</comment>
<keyword evidence="2" id="KW-1185">Reference proteome</keyword>
<dbReference type="Proteomes" id="UP000749646">
    <property type="component" value="Unassembled WGS sequence"/>
</dbReference>
<sequence length="113" mass="13688">MSDKKRLQVDSSTSNKKRKARVLDYFRFIAPAYNNRDYWEDVWVEQILTTIQSTDVQCVYEQHRRLTIEWEERNDVWLEILAEEYRRRDEEHNLTNQMNAAMGNLDEIAVEAF</sequence>
<dbReference type="EMBL" id="JAAAHW010001843">
    <property type="protein sequence ID" value="KAF9993428.1"/>
    <property type="molecule type" value="Genomic_DNA"/>
</dbReference>
<dbReference type="AlphaFoldDB" id="A0A9P6MD80"/>
<gene>
    <name evidence="1" type="ORF">BGZ65_011036</name>
</gene>
<protein>
    <submittedName>
        <fullName evidence="1">Uncharacterized protein</fullName>
    </submittedName>
</protein>
<organism evidence="1 2">
    <name type="scientific">Modicella reniformis</name>
    <dbReference type="NCBI Taxonomy" id="1440133"/>
    <lineage>
        <taxon>Eukaryota</taxon>
        <taxon>Fungi</taxon>
        <taxon>Fungi incertae sedis</taxon>
        <taxon>Mucoromycota</taxon>
        <taxon>Mortierellomycotina</taxon>
        <taxon>Mortierellomycetes</taxon>
        <taxon>Mortierellales</taxon>
        <taxon>Mortierellaceae</taxon>
        <taxon>Modicella</taxon>
    </lineage>
</organism>
<evidence type="ECO:0000313" key="1">
    <source>
        <dbReference type="EMBL" id="KAF9993428.1"/>
    </source>
</evidence>
<feature type="non-terminal residue" evidence="1">
    <location>
        <position position="1"/>
    </location>
</feature>
<reference evidence="1" key="1">
    <citation type="journal article" date="2020" name="Fungal Divers.">
        <title>Resolving the Mortierellaceae phylogeny through synthesis of multi-gene phylogenetics and phylogenomics.</title>
        <authorList>
            <person name="Vandepol N."/>
            <person name="Liber J."/>
            <person name="Desiro A."/>
            <person name="Na H."/>
            <person name="Kennedy M."/>
            <person name="Barry K."/>
            <person name="Grigoriev I.V."/>
            <person name="Miller A.N."/>
            <person name="O'Donnell K."/>
            <person name="Stajich J.E."/>
            <person name="Bonito G."/>
        </authorList>
    </citation>
    <scope>NUCLEOTIDE SEQUENCE</scope>
    <source>
        <strain evidence="1">MES-2147</strain>
    </source>
</reference>
<proteinExistence type="predicted"/>
<accession>A0A9P6MD80</accession>
<evidence type="ECO:0000313" key="2">
    <source>
        <dbReference type="Proteomes" id="UP000749646"/>
    </source>
</evidence>